<evidence type="ECO:0000313" key="1">
    <source>
        <dbReference type="EMBL" id="RXE55116.1"/>
    </source>
</evidence>
<proteinExistence type="predicted"/>
<evidence type="ECO:0000313" key="2">
    <source>
        <dbReference type="Proteomes" id="UP000290932"/>
    </source>
</evidence>
<gene>
    <name evidence="1" type="ORF">ABH15_12870</name>
</gene>
<sequence>MERGTEPYRSDRDFTVEKEGIQALQEAMTTDEDERIRRMASIFLGGLPCREAVASLVAGLRDPEKGVRAQAVRSLVAIGAPSMEALSPALRDEDWRVRYRALEALGLIADPAGFDPLVAALGDEKDHVRYMAAKGLGKLRDLRAVPFLIALQSDENEYVRRSVAVSLGAIGGEQAARALSGALDMEPCEGVRDAIAAALLEIGSGSV</sequence>
<dbReference type="PANTHER" id="PTHR12697:SF5">
    <property type="entry name" value="DEOXYHYPUSINE HYDROXYLASE"/>
    <property type="match status" value="1"/>
</dbReference>
<accession>A0A498GZP5</accession>
<protein>
    <recommendedName>
        <fullName evidence="3">PBS lyase</fullName>
    </recommendedName>
</protein>
<dbReference type="SMART" id="SM00567">
    <property type="entry name" value="EZ_HEAT"/>
    <property type="match status" value="5"/>
</dbReference>
<comment type="caution">
    <text evidence="1">The sequence shown here is derived from an EMBL/GenBank/DDBJ whole genome shotgun (WGS) entry which is preliminary data.</text>
</comment>
<dbReference type="OrthoDB" id="142930at2157"/>
<organism evidence="1 2">
    <name type="scientific">Methanoculleus taiwanensis</name>
    <dbReference type="NCBI Taxonomy" id="1550565"/>
    <lineage>
        <taxon>Archaea</taxon>
        <taxon>Methanobacteriati</taxon>
        <taxon>Methanobacteriota</taxon>
        <taxon>Stenosarchaea group</taxon>
        <taxon>Methanomicrobia</taxon>
        <taxon>Methanomicrobiales</taxon>
        <taxon>Methanomicrobiaceae</taxon>
        <taxon>Methanoculleus</taxon>
    </lineage>
</organism>
<dbReference type="Proteomes" id="UP000290932">
    <property type="component" value="Unassembled WGS sequence"/>
</dbReference>
<dbReference type="InterPro" id="IPR004155">
    <property type="entry name" value="PBS_lyase_HEAT"/>
</dbReference>
<evidence type="ECO:0008006" key="3">
    <source>
        <dbReference type="Google" id="ProtNLM"/>
    </source>
</evidence>
<dbReference type="GO" id="GO:0016491">
    <property type="term" value="F:oxidoreductase activity"/>
    <property type="evidence" value="ECO:0007669"/>
    <property type="project" value="TreeGrafter"/>
</dbReference>
<reference evidence="1 2" key="1">
    <citation type="journal article" date="2015" name="Int. J. Syst. Evol. Microbiol.">
        <title>Methanoculleus taiwanensis sp. nov., a methanogen isolated from deep marine sediment at the deformation front area near Taiwan.</title>
        <authorList>
            <person name="Weng C.Y."/>
            <person name="Chen S.C."/>
            <person name="Lai M.C."/>
            <person name="Wu S.Y."/>
            <person name="Lin S."/>
            <person name="Yang T.F."/>
            <person name="Chen P.C."/>
        </authorList>
    </citation>
    <scope>NUCLEOTIDE SEQUENCE [LARGE SCALE GENOMIC DNA]</scope>
    <source>
        <strain evidence="1 2">CYW4</strain>
    </source>
</reference>
<dbReference type="RefSeq" id="WP_128694991.1">
    <property type="nucleotide sequence ID" value="NZ_LHQS01000004.1"/>
</dbReference>
<keyword evidence="2" id="KW-1185">Reference proteome</keyword>
<dbReference type="AlphaFoldDB" id="A0A498GZP5"/>
<dbReference type="EMBL" id="LHQS01000004">
    <property type="protein sequence ID" value="RXE55116.1"/>
    <property type="molecule type" value="Genomic_DNA"/>
</dbReference>
<dbReference type="InterPro" id="IPR011989">
    <property type="entry name" value="ARM-like"/>
</dbReference>
<name>A0A498GZP5_9EURY</name>
<dbReference type="SUPFAM" id="SSF48371">
    <property type="entry name" value="ARM repeat"/>
    <property type="match status" value="1"/>
</dbReference>
<dbReference type="PANTHER" id="PTHR12697">
    <property type="entry name" value="PBS LYASE HEAT-LIKE PROTEIN"/>
    <property type="match status" value="1"/>
</dbReference>
<dbReference type="InterPro" id="IPR016024">
    <property type="entry name" value="ARM-type_fold"/>
</dbReference>
<dbReference type="Gene3D" id="1.25.10.10">
    <property type="entry name" value="Leucine-rich Repeat Variant"/>
    <property type="match status" value="2"/>
</dbReference>
<dbReference type="Pfam" id="PF03130">
    <property type="entry name" value="HEAT_PBS"/>
    <property type="match status" value="1"/>
</dbReference>
<dbReference type="Pfam" id="PF13646">
    <property type="entry name" value="HEAT_2"/>
    <property type="match status" value="2"/>
</dbReference>